<feature type="domain" description="Peptidoglycan binding-like" evidence="3">
    <location>
        <begin position="414"/>
        <end position="469"/>
    </location>
</feature>
<organism evidence="4 5">
    <name type="scientific">Sagittula salina</name>
    <dbReference type="NCBI Taxonomy" id="2820268"/>
    <lineage>
        <taxon>Bacteria</taxon>
        <taxon>Pseudomonadati</taxon>
        <taxon>Pseudomonadota</taxon>
        <taxon>Alphaproteobacteria</taxon>
        <taxon>Rhodobacterales</taxon>
        <taxon>Roseobacteraceae</taxon>
        <taxon>Sagittula</taxon>
    </lineage>
</organism>
<keyword evidence="5" id="KW-1185">Reference proteome</keyword>
<proteinExistence type="predicted"/>
<accession>A0A940S019</accession>
<evidence type="ECO:0000259" key="3">
    <source>
        <dbReference type="Pfam" id="PF01471"/>
    </source>
</evidence>
<feature type="region of interest" description="Disordered" evidence="1">
    <location>
        <begin position="477"/>
        <end position="531"/>
    </location>
</feature>
<keyword evidence="2" id="KW-0732">Signal</keyword>
<dbReference type="InterPro" id="IPR036365">
    <property type="entry name" value="PGBD-like_sf"/>
</dbReference>
<dbReference type="SUPFAM" id="SSF47090">
    <property type="entry name" value="PGBD-like"/>
    <property type="match status" value="1"/>
</dbReference>
<protein>
    <submittedName>
        <fullName evidence="4">Peptidoglycan-binding protein</fullName>
    </submittedName>
</protein>
<dbReference type="Proteomes" id="UP000675940">
    <property type="component" value="Unassembled WGS sequence"/>
</dbReference>
<evidence type="ECO:0000313" key="5">
    <source>
        <dbReference type="Proteomes" id="UP000675940"/>
    </source>
</evidence>
<dbReference type="Pfam" id="PF01471">
    <property type="entry name" value="PG_binding_1"/>
    <property type="match status" value="1"/>
</dbReference>
<dbReference type="AlphaFoldDB" id="A0A940S019"/>
<dbReference type="InterPro" id="IPR036366">
    <property type="entry name" value="PGBDSf"/>
</dbReference>
<evidence type="ECO:0000313" key="4">
    <source>
        <dbReference type="EMBL" id="MBP0481592.1"/>
    </source>
</evidence>
<feature type="compositionally biased region" description="Basic and acidic residues" evidence="1">
    <location>
        <begin position="477"/>
        <end position="486"/>
    </location>
</feature>
<dbReference type="RefSeq" id="WP_209359406.1">
    <property type="nucleotide sequence ID" value="NZ_JAGISH010000001.1"/>
</dbReference>
<comment type="caution">
    <text evidence="4">The sequence shown here is derived from an EMBL/GenBank/DDBJ whole genome shotgun (WGS) entry which is preliminary data.</text>
</comment>
<reference evidence="4" key="1">
    <citation type="submission" date="2021-03" db="EMBL/GenBank/DDBJ databases">
        <title>Sagittula salina sp. nov. strain M10.9X isolated from the marine waste.</title>
        <authorList>
            <person name="Satari L."/>
            <person name="Molina-Menor E."/>
            <person name="Vidal-Verdu A."/>
            <person name="Pascual J."/>
            <person name="Pereto J."/>
            <person name="Porcar M."/>
        </authorList>
    </citation>
    <scope>NUCLEOTIDE SEQUENCE</scope>
    <source>
        <strain evidence="4">M10.9X</strain>
    </source>
</reference>
<name>A0A940S019_9RHOB</name>
<gene>
    <name evidence="4" type="ORF">J5474_03685</name>
</gene>
<feature type="signal peptide" evidence="2">
    <location>
        <begin position="1"/>
        <end position="20"/>
    </location>
</feature>
<feature type="chain" id="PRO_5037841669" evidence="2">
    <location>
        <begin position="21"/>
        <end position="576"/>
    </location>
</feature>
<dbReference type="EMBL" id="JAGISH010000001">
    <property type="protein sequence ID" value="MBP0481592.1"/>
    <property type="molecule type" value="Genomic_DNA"/>
</dbReference>
<dbReference type="InterPro" id="IPR002477">
    <property type="entry name" value="Peptidoglycan-bd-like"/>
</dbReference>
<evidence type="ECO:0000256" key="2">
    <source>
        <dbReference type="SAM" id="SignalP"/>
    </source>
</evidence>
<evidence type="ECO:0000256" key="1">
    <source>
        <dbReference type="SAM" id="MobiDB-lite"/>
    </source>
</evidence>
<sequence>MRILALAIGGLVSATTAAQAGGDALVIGNSTYNGVQTLFAATQVAEAAGAMRAQGFDVTEANDANGTKMKQGFADFVGTLDDDGGPVVVLLAGAFLHSATGAYLLPATDGAALADQAVMVEAFPIDAPLSVLAKYPGRAFLVLSESAVAADYGDFLEAGLGELNIPSGVTVLHGPETAVSRFASGGLTRVDQPLVESARAAGLTVKGYAASELVVVRASDVPGAAADSAVEKATVEEAAPEPEAMAEAELTPQPMPEAAPESAAVAEPSQVSEVAPQVAEEVAPVTPSPPEEVVTAEPEPMMETAEGEAMEETAPAIEAGEEAMAEAKPAMESDSDARAEAVPEVDTRSEVEIAADEAAWRAARIQNSEESYQSYLVAQPDGVYANAANQRIKAIKADPFYDLRRAEDFLRLDREARRQIQRDLDTLGHYHWGVDGIFGDGTRDAVRAWQKADNREATGYLDLNQIAALDRQATAAKEAKKQESARRAQTAAAEAKRKREQAAAAAQARKEAEAAATPDATEAPRRAGPSDQAMWAEVERLGSEQAVRRYLNAYPNGARATRARQMLEVIERMRGG</sequence>
<dbReference type="Gene3D" id="3.40.50.1460">
    <property type="match status" value="1"/>
</dbReference>
<dbReference type="Gene3D" id="1.10.101.10">
    <property type="entry name" value="PGBD-like superfamily/PGBD"/>
    <property type="match status" value="1"/>
</dbReference>